<keyword evidence="4 6" id="KW-0653">Protein transport</keyword>
<keyword evidence="5 6" id="KW-0472">Membrane</keyword>
<keyword evidence="9" id="KW-1185">Reference proteome</keyword>
<sequence length="214" mass="21834">MAIHAIVVMNTTGAARLTKFYVPLPPAAQQAFVRDAHVLIARRPEGVCNIIASVASVDAVGDGAGGGGGGSGDWARCFPGGGGGSGSGGAAASAAAPSSEGVRLIYRQYATLFFVAAVDETESALGIMDLLQVLVETLDQCFENVCELDLIFHMDKVHYVIDEIIVGGLVMETNMADILAALQTSKREELASAGGGTGLAAGVASSFGGNFIKK</sequence>
<evidence type="ECO:0000313" key="9">
    <source>
        <dbReference type="Proteomes" id="UP000218209"/>
    </source>
</evidence>
<dbReference type="Gene3D" id="3.30.450.60">
    <property type="match status" value="1"/>
</dbReference>
<comment type="similarity">
    <text evidence="2 6">Belongs to the adaptor complexes small subunit family.</text>
</comment>
<name>A0A1X6NNB0_PORUM</name>
<dbReference type="PIRSF" id="PIRSF015588">
    <property type="entry name" value="AP_complex_sigma"/>
    <property type="match status" value="1"/>
</dbReference>
<evidence type="ECO:0000256" key="4">
    <source>
        <dbReference type="ARBA" id="ARBA00022927"/>
    </source>
</evidence>
<evidence type="ECO:0000256" key="1">
    <source>
        <dbReference type="ARBA" id="ARBA00004308"/>
    </source>
</evidence>
<feature type="domain" description="AP complex mu/sigma subunit" evidence="7">
    <location>
        <begin position="3"/>
        <end position="52"/>
    </location>
</feature>
<dbReference type="GO" id="GO:0006886">
    <property type="term" value="P:intracellular protein transport"/>
    <property type="evidence" value="ECO:0007669"/>
    <property type="project" value="UniProtKB-UniRule"/>
</dbReference>
<feature type="domain" description="AP complex mu/sigma subunit" evidence="7">
    <location>
        <begin position="100"/>
        <end position="186"/>
    </location>
</feature>
<dbReference type="Proteomes" id="UP000218209">
    <property type="component" value="Unassembled WGS sequence"/>
</dbReference>
<gene>
    <name evidence="8" type="ORF">BU14_0946s0007</name>
</gene>
<organism evidence="8 9">
    <name type="scientific">Porphyra umbilicalis</name>
    <name type="common">Purple laver</name>
    <name type="synonym">Red alga</name>
    <dbReference type="NCBI Taxonomy" id="2786"/>
    <lineage>
        <taxon>Eukaryota</taxon>
        <taxon>Rhodophyta</taxon>
        <taxon>Bangiophyceae</taxon>
        <taxon>Bangiales</taxon>
        <taxon>Bangiaceae</taxon>
        <taxon>Porphyra</taxon>
    </lineage>
</organism>
<evidence type="ECO:0000256" key="2">
    <source>
        <dbReference type="ARBA" id="ARBA00006972"/>
    </source>
</evidence>
<evidence type="ECO:0000256" key="3">
    <source>
        <dbReference type="ARBA" id="ARBA00022448"/>
    </source>
</evidence>
<evidence type="ECO:0000256" key="5">
    <source>
        <dbReference type="ARBA" id="ARBA00023136"/>
    </source>
</evidence>
<dbReference type="AlphaFoldDB" id="A0A1X6NNB0"/>
<dbReference type="InterPro" id="IPR022775">
    <property type="entry name" value="AP_mu_sigma_su"/>
</dbReference>
<reference evidence="8 9" key="1">
    <citation type="submission" date="2017-03" db="EMBL/GenBank/DDBJ databases">
        <title>WGS assembly of Porphyra umbilicalis.</title>
        <authorList>
            <person name="Brawley S.H."/>
            <person name="Blouin N.A."/>
            <person name="Ficko-Blean E."/>
            <person name="Wheeler G.L."/>
            <person name="Lohr M."/>
            <person name="Goodson H.V."/>
            <person name="Jenkins J.W."/>
            <person name="Blaby-Haas C.E."/>
            <person name="Helliwell K.E."/>
            <person name="Chan C."/>
            <person name="Marriage T."/>
            <person name="Bhattacharya D."/>
            <person name="Klein A.S."/>
            <person name="Badis Y."/>
            <person name="Brodie J."/>
            <person name="Cao Y."/>
            <person name="Collen J."/>
            <person name="Dittami S.M."/>
            <person name="Gachon C.M."/>
            <person name="Green B.R."/>
            <person name="Karpowicz S."/>
            <person name="Kim J.W."/>
            <person name="Kudahl U."/>
            <person name="Lin S."/>
            <person name="Michel G."/>
            <person name="Mittag M."/>
            <person name="Olson B.J."/>
            <person name="Pangilinan J."/>
            <person name="Peng Y."/>
            <person name="Qiu H."/>
            <person name="Shu S."/>
            <person name="Singer J.T."/>
            <person name="Smith A.G."/>
            <person name="Sprecher B.N."/>
            <person name="Wagner V."/>
            <person name="Wang W."/>
            <person name="Wang Z.-Y."/>
            <person name="Yan J."/>
            <person name="Yarish C."/>
            <person name="Zoeuner-Riek S."/>
            <person name="Zhuang Y."/>
            <person name="Zou Y."/>
            <person name="Lindquist E.A."/>
            <person name="Grimwood J."/>
            <person name="Barry K."/>
            <person name="Rokhsar D.S."/>
            <person name="Schmutz J."/>
            <person name="Stiller J.W."/>
            <person name="Grossman A.R."/>
            <person name="Prochnik S.E."/>
        </authorList>
    </citation>
    <scope>NUCLEOTIDE SEQUENCE [LARGE SCALE GENOMIC DNA]</scope>
    <source>
        <strain evidence="8">4086291</strain>
    </source>
</reference>
<dbReference type="SUPFAM" id="SSF64356">
    <property type="entry name" value="SNARE-like"/>
    <property type="match status" value="1"/>
</dbReference>
<evidence type="ECO:0000259" key="7">
    <source>
        <dbReference type="Pfam" id="PF01217"/>
    </source>
</evidence>
<dbReference type="Pfam" id="PF01217">
    <property type="entry name" value="Clat_adaptor_s"/>
    <property type="match status" value="2"/>
</dbReference>
<dbReference type="EMBL" id="KV919330">
    <property type="protein sequence ID" value="OSX70030.1"/>
    <property type="molecule type" value="Genomic_DNA"/>
</dbReference>
<dbReference type="InterPro" id="IPR011012">
    <property type="entry name" value="Longin-like_dom_sf"/>
</dbReference>
<evidence type="ECO:0000313" key="8">
    <source>
        <dbReference type="EMBL" id="OSX70030.1"/>
    </source>
</evidence>
<dbReference type="OrthoDB" id="10261046at2759"/>
<proteinExistence type="inferred from homology"/>
<dbReference type="InterPro" id="IPR016635">
    <property type="entry name" value="AP_complex_ssu"/>
</dbReference>
<comment type="subcellular location">
    <subcellularLocation>
        <location evidence="1">Endomembrane system</location>
    </subcellularLocation>
</comment>
<protein>
    <recommendedName>
        <fullName evidence="6">AP complex subunit sigma</fullName>
    </recommendedName>
</protein>
<evidence type="ECO:0000256" key="6">
    <source>
        <dbReference type="PIRNR" id="PIRNR015588"/>
    </source>
</evidence>
<dbReference type="PANTHER" id="PTHR11753">
    <property type="entry name" value="ADAPTOR COMPLEXES SMALL SUBUNIT FAMILY"/>
    <property type="match status" value="1"/>
</dbReference>
<keyword evidence="3 6" id="KW-0813">Transport</keyword>
<dbReference type="GO" id="GO:0012505">
    <property type="term" value="C:endomembrane system"/>
    <property type="evidence" value="ECO:0007669"/>
    <property type="project" value="UniProtKB-SubCell"/>
</dbReference>
<accession>A0A1X6NNB0</accession>